<organism evidence="6 7">
    <name type="scientific">Oreochromis niloticus</name>
    <name type="common">Nile tilapia</name>
    <name type="synonym">Tilapia nilotica</name>
    <dbReference type="NCBI Taxonomy" id="8128"/>
    <lineage>
        <taxon>Eukaryota</taxon>
        <taxon>Metazoa</taxon>
        <taxon>Chordata</taxon>
        <taxon>Craniata</taxon>
        <taxon>Vertebrata</taxon>
        <taxon>Euteleostomi</taxon>
        <taxon>Actinopterygii</taxon>
        <taxon>Neopterygii</taxon>
        <taxon>Teleostei</taxon>
        <taxon>Neoteleostei</taxon>
        <taxon>Acanthomorphata</taxon>
        <taxon>Ovalentaria</taxon>
        <taxon>Cichlomorphae</taxon>
        <taxon>Cichliformes</taxon>
        <taxon>Cichlidae</taxon>
        <taxon>African cichlids</taxon>
        <taxon>Pseudocrenilabrinae</taxon>
        <taxon>Oreochromini</taxon>
        <taxon>Oreochromis</taxon>
    </lineage>
</organism>
<gene>
    <name evidence="6" type="primary">LOC102082660</name>
</gene>
<evidence type="ECO:0000313" key="6">
    <source>
        <dbReference type="Ensembl" id="ENSONIP00000033841.1"/>
    </source>
</evidence>
<dbReference type="PROSITE" id="PS50871">
    <property type="entry name" value="C1Q"/>
    <property type="match status" value="1"/>
</dbReference>
<keyword evidence="7" id="KW-1185">Reference proteome</keyword>
<reference evidence="7" key="1">
    <citation type="submission" date="2012-01" db="EMBL/GenBank/DDBJ databases">
        <title>The Genome Sequence of Oreochromis niloticus (Nile Tilapia).</title>
        <authorList>
            <consortium name="Broad Institute Genome Assembly Team"/>
            <consortium name="Broad Institute Sequencing Platform"/>
            <person name="Di Palma F."/>
            <person name="Johnson J."/>
            <person name="Lander E.S."/>
            <person name="Lindblad-Toh K."/>
        </authorList>
    </citation>
    <scope>NUCLEOTIDE SEQUENCE [LARGE SCALE GENOMIC DNA]</scope>
</reference>
<dbReference type="OrthoDB" id="6154955at2759"/>
<dbReference type="RefSeq" id="XP_025757291.1">
    <property type="nucleotide sequence ID" value="XM_025901506.1"/>
</dbReference>
<evidence type="ECO:0000313" key="7">
    <source>
        <dbReference type="Proteomes" id="UP000005207"/>
    </source>
</evidence>
<protein>
    <submittedName>
        <fullName evidence="6">Heavy metal-binding protein HIP-like</fullName>
    </submittedName>
</protein>
<dbReference type="Proteomes" id="UP000005207">
    <property type="component" value="Linkage group LG20"/>
</dbReference>
<evidence type="ECO:0000256" key="4">
    <source>
        <dbReference type="SAM" id="SignalP"/>
    </source>
</evidence>
<dbReference type="GeneTree" id="ENSGT00950000183116"/>
<dbReference type="AlphaFoldDB" id="A0A669BEC5"/>
<dbReference type="SMART" id="SM00110">
    <property type="entry name" value="C1Q"/>
    <property type="match status" value="1"/>
</dbReference>
<evidence type="ECO:0000256" key="1">
    <source>
        <dbReference type="ARBA" id="ARBA00004613"/>
    </source>
</evidence>
<evidence type="ECO:0000259" key="5">
    <source>
        <dbReference type="PROSITE" id="PS50871"/>
    </source>
</evidence>
<dbReference type="InterPro" id="IPR008983">
    <property type="entry name" value="Tumour_necrosis_fac-like_dom"/>
</dbReference>
<dbReference type="Gene3D" id="2.60.120.40">
    <property type="match status" value="1"/>
</dbReference>
<sequence>MNMRTFMALLMVLLLCHLCRAQIISSGNDSSDETDLADTQRPSIEGSEEDLVLQTDIWVELLALRDLVVEQSVELRYLKDRVTVLDSLVEDLQKENTVMEARMTAAEILVEELQMKNDAQARDLGIAQQNISSIQETLTVCELHVEEVEKQQEAQARELAAAHLELSAMRETLTVSELRVEMLEKQREVVKVAFSASLLESGEGNIEYGSEFATLIFRNVFTNTGNHYNPNTGYFTAPVRGVYYFRFTGHMAYSEKNMRMRLVKNSNAMVFIGDCKTPSTDPEDNASNGVVLQLEVGDVVSVQLSDSVWDDQYHRTTFSGFLLFPS</sequence>
<dbReference type="InParanoid" id="A0A669BEC5"/>
<feature type="chain" id="PRO_5025362481" evidence="4">
    <location>
        <begin position="22"/>
        <end position="326"/>
    </location>
</feature>
<dbReference type="GeneID" id="102082660"/>
<proteinExistence type="predicted"/>
<dbReference type="PANTHER" id="PTHR22923">
    <property type="entry name" value="CEREBELLIN-RELATED"/>
    <property type="match status" value="1"/>
</dbReference>
<dbReference type="InterPro" id="IPR050822">
    <property type="entry name" value="Cerebellin_Synaptic_Org"/>
</dbReference>
<evidence type="ECO:0000256" key="3">
    <source>
        <dbReference type="ARBA" id="ARBA00022729"/>
    </source>
</evidence>
<keyword evidence="2" id="KW-0964">Secreted</keyword>
<reference evidence="6" key="2">
    <citation type="submission" date="2025-08" db="UniProtKB">
        <authorList>
            <consortium name="Ensembl"/>
        </authorList>
    </citation>
    <scope>IDENTIFICATION</scope>
</reference>
<dbReference type="PANTHER" id="PTHR22923:SF102">
    <property type="entry name" value="CEREBELLIN 13-RELATED"/>
    <property type="match status" value="1"/>
</dbReference>
<reference evidence="6" key="3">
    <citation type="submission" date="2025-09" db="UniProtKB">
        <authorList>
            <consortium name="Ensembl"/>
        </authorList>
    </citation>
    <scope>IDENTIFICATION</scope>
</reference>
<name>A0A669BEC5_ORENI</name>
<feature type="domain" description="C1q" evidence="5">
    <location>
        <begin position="187"/>
        <end position="326"/>
    </location>
</feature>
<accession>A0A669BEC5</accession>
<comment type="subcellular location">
    <subcellularLocation>
        <location evidence="1">Secreted</location>
    </subcellularLocation>
</comment>
<evidence type="ECO:0000256" key="2">
    <source>
        <dbReference type="ARBA" id="ARBA00022525"/>
    </source>
</evidence>
<keyword evidence="3 4" id="KW-0732">Signal</keyword>
<dbReference type="PRINTS" id="PR00007">
    <property type="entry name" value="COMPLEMNTC1Q"/>
</dbReference>
<dbReference type="Pfam" id="PF00386">
    <property type="entry name" value="C1q"/>
    <property type="match status" value="1"/>
</dbReference>
<dbReference type="OMA" id="CRAQINS"/>
<dbReference type="SUPFAM" id="SSF49842">
    <property type="entry name" value="TNF-like"/>
    <property type="match status" value="1"/>
</dbReference>
<dbReference type="Ensembl" id="ENSONIT00000052000.1">
    <property type="protein sequence ID" value="ENSONIP00000033841.1"/>
    <property type="gene ID" value="ENSONIG00000017189.2"/>
</dbReference>
<feature type="signal peptide" evidence="4">
    <location>
        <begin position="1"/>
        <end position="21"/>
    </location>
</feature>
<dbReference type="InterPro" id="IPR001073">
    <property type="entry name" value="C1q_dom"/>
</dbReference>
<dbReference type="GO" id="GO:0005576">
    <property type="term" value="C:extracellular region"/>
    <property type="evidence" value="ECO:0007669"/>
    <property type="project" value="UniProtKB-SubCell"/>
</dbReference>